<comment type="caution">
    <text evidence="3">The sequence shown here is derived from an EMBL/GenBank/DDBJ whole genome shotgun (WGS) entry which is preliminary data.</text>
</comment>
<reference evidence="3 4" key="1">
    <citation type="journal article" date="2019" name="Int. J. Syst. Evol. Microbiol.">
        <title>The Global Catalogue of Microorganisms (GCM) 10K type strain sequencing project: providing services to taxonomists for standard genome sequencing and annotation.</title>
        <authorList>
            <consortium name="The Broad Institute Genomics Platform"/>
            <consortium name="The Broad Institute Genome Sequencing Center for Infectious Disease"/>
            <person name="Wu L."/>
            <person name="Ma J."/>
        </authorList>
    </citation>
    <scope>NUCLEOTIDE SEQUENCE [LARGE SCALE GENOMIC DNA]</scope>
    <source>
        <strain evidence="3 4">JCM 16330</strain>
    </source>
</reference>
<organism evidence="3 4">
    <name type="scientific">Halarchaeum salinum</name>
    <dbReference type="NCBI Taxonomy" id="489912"/>
    <lineage>
        <taxon>Archaea</taxon>
        <taxon>Methanobacteriati</taxon>
        <taxon>Methanobacteriota</taxon>
        <taxon>Stenosarchaea group</taxon>
        <taxon>Halobacteria</taxon>
        <taxon>Halobacteriales</taxon>
        <taxon>Halobacteriaceae</taxon>
    </lineage>
</organism>
<keyword evidence="1" id="KW-1133">Transmembrane helix</keyword>
<feature type="transmembrane region" description="Helical" evidence="1">
    <location>
        <begin position="33"/>
        <end position="56"/>
    </location>
</feature>
<accession>A0AAV3SAH3</accession>
<keyword evidence="1" id="KW-0812">Transmembrane</keyword>
<dbReference type="RefSeq" id="WP_211313158.1">
    <property type="nucleotide sequence ID" value="NZ_BAAABL010000060.1"/>
</dbReference>
<gene>
    <name evidence="3" type="ORF">GCM10009066_20710</name>
</gene>
<proteinExistence type="predicted"/>
<dbReference type="Pfam" id="PF25938">
    <property type="entry name" value="DUF7981"/>
    <property type="match status" value="1"/>
</dbReference>
<evidence type="ECO:0000313" key="4">
    <source>
        <dbReference type="Proteomes" id="UP001500837"/>
    </source>
</evidence>
<dbReference type="Proteomes" id="UP001500837">
    <property type="component" value="Unassembled WGS sequence"/>
</dbReference>
<keyword evidence="4" id="KW-1185">Reference proteome</keyword>
<dbReference type="EMBL" id="BAAABL010000060">
    <property type="protein sequence ID" value="GAA0306786.1"/>
    <property type="molecule type" value="Genomic_DNA"/>
</dbReference>
<feature type="transmembrane region" description="Helical" evidence="1">
    <location>
        <begin position="7"/>
        <end position="27"/>
    </location>
</feature>
<protein>
    <recommendedName>
        <fullName evidence="2">DUF7981 domain-containing protein</fullName>
    </recommendedName>
</protein>
<evidence type="ECO:0000256" key="1">
    <source>
        <dbReference type="SAM" id="Phobius"/>
    </source>
</evidence>
<evidence type="ECO:0000259" key="2">
    <source>
        <dbReference type="Pfam" id="PF25938"/>
    </source>
</evidence>
<feature type="domain" description="DUF7981" evidence="2">
    <location>
        <begin position="7"/>
        <end position="49"/>
    </location>
</feature>
<dbReference type="AlphaFoldDB" id="A0AAV3SAH3"/>
<keyword evidence="1" id="KW-0472">Membrane</keyword>
<dbReference type="InterPro" id="IPR058287">
    <property type="entry name" value="DUF7981"/>
</dbReference>
<evidence type="ECO:0000313" key="3">
    <source>
        <dbReference type="EMBL" id="GAA0306786.1"/>
    </source>
</evidence>
<sequence>MDIVGTAAWGAVATLSFLILAVAYRALADGGPSLLTLFGVAVVVGVAGAFGARIVAR</sequence>
<name>A0AAV3SAH3_9EURY</name>